<reference evidence="1 2" key="1">
    <citation type="submission" date="2015-01" db="EMBL/GenBank/DDBJ databases">
        <title>Genome Sequencing of Rickettsiales.</title>
        <authorList>
            <person name="Daugherty S.C."/>
            <person name="Su Q."/>
            <person name="Abolude K."/>
            <person name="Beier-Sexton M."/>
            <person name="Carlyon J.A."/>
            <person name="Carter R."/>
            <person name="Day N.P."/>
            <person name="Dumler S.J."/>
            <person name="Dyachenko V."/>
            <person name="Godinez A."/>
            <person name="Kurtti T.J."/>
            <person name="Lichay M."/>
            <person name="Mullins K.E."/>
            <person name="Ott S."/>
            <person name="Pappas-Brown V."/>
            <person name="Paris D.H."/>
            <person name="Patel P."/>
            <person name="Richards A.L."/>
            <person name="Sadzewicz L."/>
            <person name="Sears K."/>
            <person name="Seidman D."/>
            <person name="Sengamalay N."/>
            <person name="Stenos J."/>
            <person name="Tallon L.J."/>
            <person name="Vincent G."/>
            <person name="Fraser C.M."/>
            <person name="Munderloh U."/>
            <person name="Dunning-Hotopp J.C."/>
        </authorList>
    </citation>
    <scope>NUCLEOTIDE SEQUENCE [LARGE SCALE GENOMIC DNA]</scope>
    <source>
        <strain evidence="1 2">Ac/Pa</strain>
    </source>
</reference>
<name>A0A0F3N0Z1_RICAM</name>
<proteinExistence type="predicted"/>
<keyword evidence="2" id="KW-1185">Reference proteome</keyword>
<protein>
    <submittedName>
        <fullName evidence="1">Uncharacterized protein</fullName>
    </submittedName>
</protein>
<dbReference type="AlphaFoldDB" id="A0A0F3N0Z1"/>
<evidence type="ECO:0000313" key="2">
    <source>
        <dbReference type="Proteomes" id="UP000033556"/>
    </source>
</evidence>
<dbReference type="Proteomes" id="UP000033556">
    <property type="component" value="Unassembled WGS sequence"/>
</dbReference>
<dbReference type="PATRIC" id="fig|1359164.3.peg.677"/>
<gene>
    <name evidence="1" type="ORF">APHACPA_0684</name>
</gene>
<organism evidence="1 2">
    <name type="scientific">Rickettsia amblyommatis str. Ac/Pa</name>
    <dbReference type="NCBI Taxonomy" id="1359164"/>
    <lineage>
        <taxon>Bacteria</taxon>
        <taxon>Pseudomonadati</taxon>
        <taxon>Pseudomonadota</taxon>
        <taxon>Alphaproteobacteria</taxon>
        <taxon>Rickettsiales</taxon>
        <taxon>Rickettsiaceae</taxon>
        <taxon>Rickettsieae</taxon>
        <taxon>Rickettsia</taxon>
        <taxon>spotted fever group</taxon>
    </lineage>
</organism>
<evidence type="ECO:0000313" key="1">
    <source>
        <dbReference type="EMBL" id="KJV61673.1"/>
    </source>
</evidence>
<sequence length="48" mass="5530">MDIKSSLRANVSERGNLRNSSQDCCVKLLCNFPRNDEKTDPRRNDMDS</sequence>
<comment type="caution">
    <text evidence="1">The sequence shown here is derived from an EMBL/GenBank/DDBJ whole genome shotgun (WGS) entry which is preliminary data.</text>
</comment>
<dbReference type="EMBL" id="LANR01000001">
    <property type="protein sequence ID" value="KJV61673.1"/>
    <property type="molecule type" value="Genomic_DNA"/>
</dbReference>
<accession>A0A0F3N0Z1</accession>